<dbReference type="Proteomes" id="UP000199052">
    <property type="component" value="Unassembled WGS sequence"/>
</dbReference>
<dbReference type="Proteomes" id="UP000533017">
    <property type="component" value="Unassembled WGS sequence"/>
</dbReference>
<reference evidence="1 4" key="2">
    <citation type="submission" date="2020-07" db="EMBL/GenBank/DDBJ databases">
        <title>Sequencing the genomes of 1000 actinobacteria strains.</title>
        <authorList>
            <person name="Klenk H.-P."/>
        </authorList>
    </citation>
    <scope>NUCLEOTIDE SEQUENCE [LARGE SCALE GENOMIC DNA]</scope>
    <source>
        <strain evidence="1 4">DSM 45117</strain>
    </source>
</reference>
<accession>A0A1I2LTV3</accession>
<dbReference type="EMBL" id="JACBZA010000001">
    <property type="protein sequence ID" value="NYH81448.1"/>
    <property type="molecule type" value="Genomic_DNA"/>
</dbReference>
<dbReference type="OrthoDB" id="5149759at2"/>
<evidence type="ECO:0000313" key="3">
    <source>
        <dbReference type="Proteomes" id="UP000199052"/>
    </source>
</evidence>
<evidence type="ECO:0000313" key="1">
    <source>
        <dbReference type="EMBL" id="NYH81448.1"/>
    </source>
</evidence>
<evidence type="ECO:0000313" key="4">
    <source>
        <dbReference type="Proteomes" id="UP000533017"/>
    </source>
</evidence>
<reference evidence="2 3" key="1">
    <citation type="submission" date="2016-10" db="EMBL/GenBank/DDBJ databases">
        <authorList>
            <person name="de Groot N.N."/>
        </authorList>
    </citation>
    <scope>NUCLEOTIDE SEQUENCE [LARGE SCALE GENOMIC DNA]</scope>
    <source>
        <strain evidence="2 3">CPCC 202808</strain>
    </source>
</reference>
<gene>
    <name evidence="1" type="ORF">FHR37_000299</name>
    <name evidence="2" type="ORF">SAMN05421678_102310</name>
</gene>
<dbReference type="RefSeq" id="WP_092881392.1">
    <property type="nucleotide sequence ID" value="NZ_FOOI01000002.1"/>
</dbReference>
<evidence type="ECO:0000313" key="2">
    <source>
        <dbReference type="EMBL" id="SFF82694.1"/>
    </source>
</evidence>
<dbReference type="EMBL" id="FOOI01000002">
    <property type="protein sequence ID" value="SFF82694.1"/>
    <property type="molecule type" value="Genomic_DNA"/>
</dbReference>
<keyword evidence="4" id="KW-1185">Reference proteome</keyword>
<organism evidence="2 3">
    <name type="scientific">Actinopolymorpha cephalotaxi</name>
    <dbReference type="NCBI Taxonomy" id="504797"/>
    <lineage>
        <taxon>Bacteria</taxon>
        <taxon>Bacillati</taxon>
        <taxon>Actinomycetota</taxon>
        <taxon>Actinomycetes</taxon>
        <taxon>Propionibacteriales</taxon>
        <taxon>Actinopolymorphaceae</taxon>
        <taxon>Actinopolymorpha</taxon>
    </lineage>
</organism>
<proteinExistence type="predicted"/>
<protein>
    <submittedName>
        <fullName evidence="2">Uncharacterized protein</fullName>
    </submittedName>
</protein>
<name>A0A1I2LTV3_9ACTN</name>
<dbReference type="AlphaFoldDB" id="A0A1I2LTV3"/>
<sequence length="85" mass="9520">MVHCRILGHRYRFSTEGETMTWRCQRGCGAAGSKRYPTAADADRYAAAFDREDSADLGRRAPLVGLLPLRVVRAVRALRGRRAND</sequence>